<proteinExistence type="predicted"/>
<feature type="non-terminal residue" evidence="1">
    <location>
        <position position="1"/>
    </location>
</feature>
<dbReference type="eggNOG" id="ENOG502SYFF">
    <property type="taxonomic scope" value="Eukaryota"/>
</dbReference>
<evidence type="ECO:0000313" key="2">
    <source>
        <dbReference type="Proteomes" id="UP000008062"/>
    </source>
</evidence>
<reference evidence="1 2" key="1">
    <citation type="journal article" date="2011" name="PLoS Genet.">
        <title>Finished genome of the fungal wheat pathogen Mycosphaerella graminicola reveals dispensome structure, chromosome plasticity, and stealth pathogenesis.</title>
        <authorList>
            <person name="Goodwin S.B."/>
            <person name="Ben M'barek S."/>
            <person name="Dhillon B."/>
            <person name="Wittenberg A.H.J."/>
            <person name="Crane C.F."/>
            <person name="Hane J.K."/>
            <person name="Foster A.J."/>
            <person name="Van der Lee T.A.J."/>
            <person name="Grimwood J."/>
            <person name="Aerts A."/>
            <person name="Antoniw J."/>
            <person name="Bailey A."/>
            <person name="Bluhm B."/>
            <person name="Bowler J."/>
            <person name="Bristow J."/>
            <person name="van der Burgt A."/>
            <person name="Canto-Canche B."/>
            <person name="Churchill A.C.L."/>
            <person name="Conde-Ferraez L."/>
            <person name="Cools H.J."/>
            <person name="Coutinho P.M."/>
            <person name="Csukai M."/>
            <person name="Dehal P."/>
            <person name="De Wit P."/>
            <person name="Donzelli B."/>
            <person name="van de Geest H.C."/>
            <person name="van Ham R.C.H.J."/>
            <person name="Hammond-Kosack K.E."/>
            <person name="Henrissat B."/>
            <person name="Kilian A."/>
            <person name="Kobayashi A.K."/>
            <person name="Koopmann E."/>
            <person name="Kourmpetis Y."/>
            <person name="Kuzniar A."/>
            <person name="Lindquist E."/>
            <person name="Lombard V."/>
            <person name="Maliepaard C."/>
            <person name="Martins N."/>
            <person name="Mehrabi R."/>
            <person name="Nap J.P.H."/>
            <person name="Ponomarenko A."/>
            <person name="Rudd J.J."/>
            <person name="Salamov A."/>
            <person name="Schmutz J."/>
            <person name="Schouten H.J."/>
            <person name="Shapiro H."/>
            <person name="Stergiopoulos I."/>
            <person name="Torriani S.F.F."/>
            <person name="Tu H."/>
            <person name="de Vries R.P."/>
            <person name="Waalwijk C."/>
            <person name="Ware S.B."/>
            <person name="Wiebenga A."/>
            <person name="Zwiers L.-H."/>
            <person name="Oliver R.P."/>
            <person name="Grigoriev I.V."/>
            <person name="Kema G.H.J."/>
        </authorList>
    </citation>
    <scope>NUCLEOTIDE SEQUENCE [LARGE SCALE GENOMIC DNA]</scope>
    <source>
        <strain evidence="2">CBS 115943 / IPO323</strain>
    </source>
</reference>
<dbReference type="OrthoDB" id="2993351at2759"/>
<dbReference type="Gene3D" id="2.170.150.70">
    <property type="match status" value="1"/>
</dbReference>
<dbReference type="Proteomes" id="UP000008062">
    <property type="component" value="Chromosome 2"/>
</dbReference>
<dbReference type="HOGENOM" id="CLU_055491_7_0_1"/>
<evidence type="ECO:0008006" key="3">
    <source>
        <dbReference type="Google" id="ProtNLM"/>
    </source>
</evidence>
<protein>
    <recommendedName>
        <fullName evidence="3">CENP-V/GFA domain-containing protein</fullName>
    </recommendedName>
</protein>
<keyword evidence="2" id="KW-1185">Reference proteome</keyword>
<feature type="non-terminal residue" evidence="1">
    <location>
        <position position="108"/>
    </location>
</feature>
<name>F9X2N3_ZYMTI</name>
<dbReference type="InterPro" id="IPR011057">
    <property type="entry name" value="Mss4-like_sf"/>
</dbReference>
<organism evidence="1 2">
    <name type="scientific">Zymoseptoria tritici (strain CBS 115943 / IPO323)</name>
    <name type="common">Speckled leaf blotch fungus</name>
    <name type="synonym">Septoria tritici</name>
    <dbReference type="NCBI Taxonomy" id="336722"/>
    <lineage>
        <taxon>Eukaryota</taxon>
        <taxon>Fungi</taxon>
        <taxon>Dikarya</taxon>
        <taxon>Ascomycota</taxon>
        <taxon>Pezizomycotina</taxon>
        <taxon>Dothideomycetes</taxon>
        <taxon>Dothideomycetidae</taxon>
        <taxon>Mycosphaerellales</taxon>
        <taxon>Mycosphaerellaceae</taxon>
        <taxon>Zymoseptoria</taxon>
    </lineage>
</organism>
<evidence type="ECO:0000313" key="1">
    <source>
        <dbReference type="EMBL" id="EGP89720.1"/>
    </source>
</evidence>
<dbReference type="SUPFAM" id="SSF51316">
    <property type="entry name" value="Mss4-like"/>
    <property type="match status" value="1"/>
</dbReference>
<dbReference type="GeneID" id="13403712"/>
<dbReference type="EMBL" id="CM001197">
    <property type="protein sequence ID" value="EGP89720.1"/>
    <property type="molecule type" value="Genomic_DNA"/>
</dbReference>
<dbReference type="InParanoid" id="F9X2N3"/>
<dbReference type="RefSeq" id="XP_003854744.1">
    <property type="nucleotide sequence ID" value="XM_003854696.1"/>
</dbReference>
<gene>
    <name evidence="1" type="ORF">MYCGRDRAFT_19171</name>
</gene>
<dbReference type="KEGG" id="ztr:MYCGRDRAFT_19171"/>
<accession>F9X2N3</accession>
<sequence>TYTAHCHCGDLCWSFELSPPLWLQSAQQNKDEQIYPVTQCGCSFCARHGILSVHPQARSIRFLTGRSDDEKDEVSGKRKTRYKTGCRLGEWWFCGRCGSVGGLDFGKQ</sequence>
<dbReference type="AlphaFoldDB" id="F9X2N3"/>